<dbReference type="OrthoDB" id="98874at2"/>
<gene>
    <name evidence="3" type="ORF">SAMN02927937_00080</name>
</gene>
<dbReference type="AlphaFoldDB" id="A0A1H6J5C1"/>
<protein>
    <submittedName>
        <fullName evidence="3">Transglutaminase-like superfamily protein</fullName>
    </submittedName>
</protein>
<feature type="chain" id="PRO_5011473920" evidence="1">
    <location>
        <begin position="19"/>
        <end position="635"/>
    </location>
</feature>
<evidence type="ECO:0000313" key="3">
    <source>
        <dbReference type="EMBL" id="SEH54151.1"/>
    </source>
</evidence>
<accession>A0A1H6J5C1</accession>
<name>A0A1H6J5C1_9FLAO</name>
<dbReference type="Gene3D" id="3.10.620.30">
    <property type="match status" value="1"/>
</dbReference>
<dbReference type="EMBL" id="FNXE01000001">
    <property type="protein sequence ID" value="SEH54151.1"/>
    <property type="molecule type" value="Genomic_DNA"/>
</dbReference>
<keyword evidence="4" id="KW-1185">Reference proteome</keyword>
<dbReference type="Gene3D" id="2.60.120.1130">
    <property type="match status" value="1"/>
</dbReference>
<feature type="domain" description="Transglutaminase-like" evidence="2">
    <location>
        <begin position="280"/>
        <end position="353"/>
    </location>
</feature>
<dbReference type="InterPro" id="IPR038765">
    <property type="entry name" value="Papain-like_cys_pep_sf"/>
</dbReference>
<evidence type="ECO:0000313" key="4">
    <source>
        <dbReference type="Proteomes" id="UP000199634"/>
    </source>
</evidence>
<dbReference type="RefSeq" id="WP_091095178.1">
    <property type="nucleotide sequence ID" value="NZ_FNXE01000001.1"/>
</dbReference>
<feature type="signal peptide" evidence="1">
    <location>
        <begin position="1"/>
        <end position="18"/>
    </location>
</feature>
<dbReference type="STRING" id="1159016.SAMN02927937_00080"/>
<reference evidence="3 4" key="1">
    <citation type="submission" date="2016-10" db="EMBL/GenBank/DDBJ databases">
        <authorList>
            <person name="de Groot N.N."/>
        </authorList>
    </citation>
    <scope>NUCLEOTIDE SEQUENCE [LARGE SCALE GENOMIC DNA]</scope>
    <source>
        <strain evidence="3 4">CGMCC 1.10825</strain>
    </source>
</reference>
<dbReference type="Gene3D" id="2.60.40.3140">
    <property type="match status" value="1"/>
</dbReference>
<sequence>MKNIALLIMVAFSLSGYAQEYKIKKITADDFKEKKYANDNVATAVVEYNIGNTYFEVAGGNYQLVTITKTRIKIINKDGYDYATVKVPLYRDRSTREFLTVSNAFTYNLVNGNVEKTKLKDDGEFLEKVEGNHFLATFTMPNVKEGSIIEYTTKVTSPYFTYVPEWYFQLRIPVVYSEYSLTLPYSLIFLKYIKGSAKINQITVGDKYTYKAKNVPPLRNESFVANINSYRSSVVHSFSGYRDKSGSIRKVAGTWEDVVKTIAENENFGKQLKNISSFKEIAIPIIEGKSSDEEKADAIFKYVQQNFNSNQNTALYTSQNLKDTYKSKIGNSADLNLLTIALMKSVNIKAYPIILSTRSRGISYLPTINAFNNVIIGVEIFGKTSLYDASNKYASKDILPIHNLNWMGRLIHDDETSKDVLIEPKIKSRYGVSASLKVNLTNHSIDGKFRRSFSNYEAFVARNRYENLSNDKIAKMIEETFGSEIENYAINNLNDLAENVEESFTTTRESSFDVIGNKIYLKPLHIFGIQKNPFKEEERNYPIDFIYPQTNACTITYEIPEGYEVDFLPASKKFVTGSNSISASWYVTKDEKQIKIRYNLDYNIAFIDSKEYHDIKKIFDEVIKFKDEKIVLKKI</sequence>
<dbReference type="InterPro" id="IPR002931">
    <property type="entry name" value="Transglutaminase-like"/>
</dbReference>
<proteinExistence type="predicted"/>
<dbReference type="Proteomes" id="UP000199634">
    <property type="component" value="Unassembled WGS sequence"/>
</dbReference>
<evidence type="ECO:0000259" key="2">
    <source>
        <dbReference type="Pfam" id="PF01841"/>
    </source>
</evidence>
<organism evidence="3 4">
    <name type="scientific">Paenimyroides marinum</name>
    <dbReference type="NCBI Taxonomy" id="1159016"/>
    <lineage>
        <taxon>Bacteria</taxon>
        <taxon>Pseudomonadati</taxon>
        <taxon>Bacteroidota</taxon>
        <taxon>Flavobacteriia</taxon>
        <taxon>Flavobacteriales</taxon>
        <taxon>Flavobacteriaceae</taxon>
        <taxon>Paenimyroides</taxon>
    </lineage>
</organism>
<dbReference type="SUPFAM" id="SSF54001">
    <property type="entry name" value="Cysteine proteinases"/>
    <property type="match status" value="1"/>
</dbReference>
<keyword evidence="1" id="KW-0732">Signal</keyword>
<dbReference type="Pfam" id="PF01841">
    <property type="entry name" value="Transglut_core"/>
    <property type="match status" value="1"/>
</dbReference>
<evidence type="ECO:0000256" key="1">
    <source>
        <dbReference type="SAM" id="SignalP"/>
    </source>
</evidence>